<dbReference type="STRING" id="388950.GCA_001611675_03621"/>
<reference evidence="4" key="1">
    <citation type="submission" date="2016-10" db="EMBL/GenBank/DDBJ databases">
        <authorList>
            <person name="Varghese N."/>
        </authorList>
    </citation>
    <scope>NUCLEOTIDE SEQUENCE [LARGE SCALE GENOMIC DNA]</scope>
    <source>
        <strain evidence="4">DSM 18820</strain>
    </source>
</reference>
<protein>
    <submittedName>
        <fullName evidence="3">Ribose 5-phosphate isomerase B</fullName>
    </submittedName>
</protein>
<dbReference type="InterPro" id="IPR036569">
    <property type="entry name" value="RpiB_LacA_LacB_sf"/>
</dbReference>
<dbReference type="EMBL" id="FPCA01000001">
    <property type="protein sequence ID" value="SFU40043.1"/>
    <property type="molecule type" value="Genomic_DNA"/>
</dbReference>
<dbReference type="SUPFAM" id="SSF89623">
    <property type="entry name" value="Ribose/Galactose isomerase RpiB/AlsB"/>
    <property type="match status" value="1"/>
</dbReference>
<gene>
    <name evidence="3" type="ORF">SAMN04487941_0486</name>
</gene>
<dbReference type="Pfam" id="PF02502">
    <property type="entry name" value="LacAB_rpiB"/>
    <property type="match status" value="1"/>
</dbReference>
<dbReference type="RefSeq" id="WP_068839475.1">
    <property type="nucleotide sequence ID" value="NZ_BMXC01000001.1"/>
</dbReference>
<dbReference type="OrthoDB" id="1778624at2"/>
<dbReference type="NCBIfam" id="TIGR00689">
    <property type="entry name" value="rpiB_lacA_lacB"/>
    <property type="match status" value="1"/>
</dbReference>
<comment type="similarity">
    <text evidence="1">Belongs to the LacAB/RpiB family.</text>
</comment>
<dbReference type="AlphaFoldDB" id="A0A1I7FV48"/>
<accession>A0A1I7FV48</accession>
<dbReference type="GO" id="GO:0005975">
    <property type="term" value="P:carbohydrate metabolic process"/>
    <property type="evidence" value="ECO:0007669"/>
    <property type="project" value="InterPro"/>
</dbReference>
<name>A0A1I7FV48_9BACT</name>
<dbReference type="PIRSF" id="PIRSF005384">
    <property type="entry name" value="RpiB_LacA_B"/>
    <property type="match status" value="1"/>
</dbReference>
<evidence type="ECO:0000256" key="1">
    <source>
        <dbReference type="ARBA" id="ARBA00008754"/>
    </source>
</evidence>
<dbReference type="PANTHER" id="PTHR43732:SF1">
    <property type="entry name" value="RIBOSE 5-PHOSPHATE ISOMERASE"/>
    <property type="match status" value="1"/>
</dbReference>
<organism evidence="3 4">
    <name type="scientific">Pontibacter akesuensis</name>
    <dbReference type="NCBI Taxonomy" id="388950"/>
    <lineage>
        <taxon>Bacteria</taxon>
        <taxon>Pseudomonadati</taxon>
        <taxon>Bacteroidota</taxon>
        <taxon>Cytophagia</taxon>
        <taxon>Cytophagales</taxon>
        <taxon>Hymenobacteraceae</taxon>
        <taxon>Pontibacter</taxon>
    </lineage>
</organism>
<sequence length="151" mass="16373">MKIGIAADHGGYALKEAVRPLLEEAGHEVTDYGARSLDDKDDYPDYVIPLAEAVAGKRVDRGIAICGSGVGASIAANKVPGLRAALVHDHFSAHQGVEDDDMNMLCLGGRVVGNSVAEELIFTYLEAKFTGEERHERRLNKVKHLEDKYKG</sequence>
<evidence type="ECO:0000256" key="2">
    <source>
        <dbReference type="ARBA" id="ARBA00023235"/>
    </source>
</evidence>
<dbReference type="PANTHER" id="PTHR43732">
    <property type="entry name" value="RIBOSE 5-PHOSPHATE ISOMERASE-RELATED"/>
    <property type="match status" value="1"/>
</dbReference>
<dbReference type="InterPro" id="IPR051812">
    <property type="entry name" value="SPI_LacAB/RpiB"/>
</dbReference>
<dbReference type="Gene3D" id="3.40.1400.10">
    <property type="entry name" value="Sugar-phosphate isomerase, RpiB/LacA/LacB"/>
    <property type="match status" value="1"/>
</dbReference>
<keyword evidence="2 3" id="KW-0413">Isomerase</keyword>
<dbReference type="NCBIfam" id="NF004051">
    <property type="entry name" value="PRK05571.1"/>
    <property type="match status" value="1"/>
</dbReference>
<evidence type="ECO:0000313" key="4">
    <source>
        <dbReference type="Proteomes" id="UP000182491"/>
    </source>
</evidence>
<dbReference type="Proteomes" id="UP000182491">
    <property type="component" value="Unassembled WGS sequence"/>
</dbReference>
<keyword evidence="4" id="KW-1185">Reference proteome</keyword>
<evidence type="ECO:0000313" key="3">
    <source>
        <dbReference type="EMBL" id="SFU40043.1"/>
    </source>
</evidence>
<proteinExistence type="inferred from homology"/>
<dbReference type="InterPro" id="IPR003500">
    <property type="entry name" value="RpiB_LacA_LacB"/>
</dbReference>
<dbReference type="GO" id="GO:0016861">
    <property type="term" value="F:intramolecular oxidoreductase activity, interconverting aldoses and ketoses"/>
    <property type="evidence" value="ECO:0007669"/>
    <property type="project" value="UniProtKB-ARBA"/>
</dbReference>